<keyword evidence="3" id="KW-1185">Reference proteome</keyword>
<dbReference type="EMBL" id="JAGEVG010000014">
    <property type="protein sequence ID" value="MBO3099169.1"/>
    <property type="molecule type" value="Genomic_DNA"/>
</dbReference>
<evidence type="ECO:0000256" key="1">
    <source>
        <dbReference type="SAM" id="SignalP"/>
    </source>
</evidence>
<comment type="caution">
    <text evidence="2">The sequence shown here is derived from an EMBL/GenBank/DDBJ whole genome shotgun (WGS) entry which is preliminary data.</text>
</comment>
<dbReference type="RefSeq" id="WP_208234284.1">
    <property type="nucleotide sequence ID" value="NZ_JAGEVG010000014.1"/>
</dbReference>
<accession>A0ABS3SU00</accession>
<name>A0ABS3SU00_9FLAO</name>
<keyword evidence="1" id="KW-0732">Signal</keyword>
<feature type="signal peptide" evidence="1">
    <location>
        <begin position="1"/>
        <end position="21"/>
    </location>
</feature>
<sequence>MKTLKKIILLLILIMGFSSYAQTPEQQKMIEKAERMRDSIMNTPEIKAIMKQAGEMEKNKKTSQKVKSISSSTKTIDKYWHNTMASKNNNKLENWKNGTADLVFSYSYDSRKDQLNYVKVGVIKSDGTIELHPTNAVPILQPLNNFKNNNAFYDIHNPDSYHYNNGDAGFKLNSYLLVYQNDQKIGTLTIGNSVKVTRNLLIPGDLYFGDEGYILSWVYVDKPCAVNANENWKGDLSNTGTPLIVETNVVYNLSFKTGWNLVETEVIGTHHFPDAPEEDRSRFKKHEHSIIASIPKDATYFFRAVFND</sequence>
<reference evidence="2 3" key="1">
    <citation type="submission" date="2021-03" db="EMBL/GenBank/DDBJ databases">
        <title>Gelidibacter sp. nov., isolated from costal sediment.</title>
        <authorList>
            <person name="Lun K.-Y."/>
        </authorList>
    </citation>
    <scope>NUCLEOTIDE SEQUENCE [LARGE SCALE GENOMIC DNA]</scope>
    <source>
        <strain evidence="2 3">DF109</strain>
    </source>
</reference>
<proteinExistence type="predicted"/>
<evidence type="ECO:0000313" key="2">
    <source>
        <dbReference type="EMBL" id="MBO3099169.1"/>
    </source>
</evidence>
<feature type="chain" id="PRO_5047093799" evidence="1">
    <location>
        <begin position="22"/>
        <end position="308"/>
    </location>
</feature>
<dbReference type="Proteomes" id="UP000681315">
    <property type="component" value="Unassembled WGS sequence"/>
</dbReference>
<organism evidence="2 3">
    <name type="scientific">Gelidibacter pelagius</name>
    <dbReference type="NCBI Taxonomy" id="2819985"/>
    <lineage>
        <taxon>Bacteria</taxon>
        <taxon>Pseudomonadati</taxon>
        <taxon>Bacteroidota</taxon>
        <taxon>Flavobacteriia</taxon>
        <taxon>Flavobacteriales</taxon>
        <taxon>Flavobacteriaceae</taxon>
        <taxon>Gelidibacter</taxon>
    </lineage>
</organism>
<gene>
    <name evidence="2" type="ORF">J4051_12880</name>
</gene>
<evidence type="ECO:0000313" key="3">
    <source>
        <dbReference type="Proteomes" id="UP000681315"/>
    </source>
</evidence>
<protein>
    <submittedName>
        <fullName evidence="2">Uncharacterized protein</fullName>
    </submittedName>
</protein>